<dbReference type="PROSITE" id="PS50853">
    <property type="entry name" value="FN3"/>
    <property type="match status" value="2"/>
</dbReference>
<organism evidence="2 3">
    <name type="scientific">Motiliproteus coralliicola</name>
    <dbReference type="NCBI Taxonomy" id="2283196"/>
    <lineage>
        <taxon>Bacteria</taxon>
        <taxon>Pseudomonadati</taxon>
        <taxon>Pseudomonadota</taxon>
        <taxon>Gammaproteobacteria</taxon>
        <taxon>Oceanospirillales</taxon>
        <taxon>Oceanospirillaceae</taxon>
        <taxon>Motiliproteus</taxon>
    </lineage>
</organism>
<keyword evidence="3" id="KW-1185">Reference proteome</keyword>
<sequence>MFAEFNVSLDPTRLYPESIVLSGALSGQVPISVELVDDWRLKISFLMLDEDVYDLTIGPHIYSTNGKGMNQNGVLPELEADDAFQGQFVVDVTDPAPPSLNFPVSPAETDLNQRSVTLTGTREANTAIEINGTVEVPLGSEDWSVTLSLEEGLNSLSIFAIDAVGNRSLEQSLLLAVDSEQPEINAASPIGLSNQVPTQFAFTVQDDEHGVGSSGIDLYNSSVTVSRDGIELSGSLSLVGDQLIFTPATILLQGSYTLVVSVADKAGNRSLLRTYHFTLDYTKPSTPLLDVYPPITANNVHTFSGTKEADSGLWLDDKLVVPISGETSWSHEVTLVEGDNHFTLQARDAAGNVNESDVAVAIRYDNTAPGPVTLNVDPNGDGTTLVLDWQTYDELANGNDIAEYRVYAQSTTFADVSALNPVMVVPGGQQQVTLQGLNRNMAQHLAVVAVDSQGLLQSEVSPVVKTPLDQVAPDVVQQLRVQAAATALTLDWQAPVSQVDDLAGYRIAVDDGNQATQIEMLVDSLVDPLDPVTQVLDSLSAASGYTLSVSAFDHDDNVSAPVTVAAATLLANPTNLDMVGHSNQLALQWDAVTPWPLLKAYAVYVETESFNSIEGLSPRLVVDKGASSTMTLSQAVAGLENDTTYHVAVTAVNISDGESVVIASQAATPTADTEGPQVETLSYQDATRTLDLSSAPILTLSGQVQVAASDRSAISRVAFYLDGVLLGTDFAAEHGVYSQALDLVTLSDGAHSLKVELFDTWDNRSEQTTVITVAIAAPSAPILSAPGNNLLTNQPSLRIEGTATPGTQVQLYRNNLTLDDPLVVNSQGEFSLTTTLQEGENRYHARAEYAGRGGFGDSSDEVLVTLNTKIPDAPGALQASSGKLGQVFLSWPPVTSTDPDNQTQGYQLYRSTQAFSTTDEAGVEPVNSGLLDSTEFVDLPIPDGTYYYRVVALNQLDTPSVPSTQAIGRADSAGPRAEISYTPLGHYDPVTERYGVGGVEVSVTFNEPLRNDPYLAVVPAGGVPITVDLTKDYSDDRRYTGSFNIDAQTLSGTAYAVLSAFDDANNRGTEVDQGESLLIDTQGPAVTELDLNPVTPLKVDAANGLWVEVLVTLADEVKEGHSPTLIPLIDDQVLATYSAGISLSRDGQSSPGTPLWVGGFQLPSTAGQDAQGSPIAARLSFQFAAEDDLGNQTDRINAPNQFQLYQGELPALPSPQGLSAIAQPGGSVALSWKAVDQAAGYVLYRRAPGTTELSELQSLTDTAFTDTTGSDGDYAYAVASLRSENDQQTLSAPSPLVLVSADRIAPAAPTGTILAPNGAGILVTWDPPTLDADGQPQDLEGLTYNLYRLPLAEGESADAQTLAQSSPIQTGIPKPIALDSTPSEVEHSYVLTAVDAAGNESAPGETRYFNFGLLPVADLRISLDADGQPQLRWSHSGTAIEGYDVYYGEDDQLTKLNDSLIPHQGSPTYFTDTQYNGGQPSDGAAIQRRYTVVAVDPQGAESLGHSLVLPALSVHLEADDSGEPLLYRGVMNRLQFRVDNQGDQAANGLTLTVSVDDNGTLRQHHSERFSVEAGGVTLVPVVIGGYEQLDISSQLQLSISQQPQAGENVSIGQHKEVIVGDKALFATLNLETFTRGSTGQASFTLENSSDVETEIILARNDGNSASNEVRLILEDLDGNVLSTQPVRQFSGGVINVSNGAMVARLAPGERFTSALFEVPVPAASPDQVNLRLEIDQFHYQVGRSTHVAIEGTGNRRQLSLADLPYEATVDSITPAQLYGDGEVTISGQVIDSVTDAPVAGAPVTLVTQVRGFEQQANLFADGEGAYRYTFDPQGNAGDYTVSAIHPDSITRPGQGSFQVQNAGVSPANIEIQVPRNYTQSVSVRVNTGYASALNNIRLKQLVAPGDDALSPSLPTGISLDPGTPLNLAAKRSGYLKLQFSGNNNAADTGTLYFAVVADDSTDGAASGSELELGRVALSYRLAEAVPALRASPSYIDSGVGLGKAVTETVTLTNTGLETLKNPILTLLDDQGNPAPSWAYISGNATPGDLAVGESLPVQLTFNPPAETSEGDLEFRLMVDGDNLDPFPVQAFLAVVSAERGKMSFHISDIYTATPGDDGLLIPGLAGAKIELQHEKVLSEKHTRYSDSYGDVLFPDLAAGDYRYRISAFDHDSVSGRIRVKSGVTGFEEVFLMNALISVEWEVKEITIEDKYEIIVQAEFETNVPVALVVADPLSVNLPVMKAGEVFYGELTLTNHGLIPAQSMSANLPTGNQYVSMEYLAEVPETLGSGEVFVLPYRVQALNDFDPALDGDAGGGGCGSFQLNGQVKYSSVCSNGAVVNSSTGTTWSSSWQSSSCGGSGGSSGGGGSVSYSYGGGGGGSIVSRNYGTFENEDKGLFCAPLPVCTTGNCPWVSGGTSPGG</sequence>
<evidence type="ECO:0000259" key="1">
    <source>
        <dbReference type="PROSITE" id="PS50853"/>
    </source>
</evidence>
<dbReference type="Pfam" id="PF17957">
    <property type="entry name" value="Big_7"/>
    <property type="match status" value="1"/>
</dbReference>
<dbReference type="InterPro" id="IPR013783">
    <property type="entry name" value="Ig-like_fold"/>
</dbReference>
<comment type="caution">
    <text evidence="2">The sequence shown here is derived from an EMBL/GenBank/DDBJ whole genome shotgun (WGS) entry which is preliminary data.</text>
</comment>
<protein>
    <recommendedName>
        <fullName evidence="1">Fibronectin type-III domain-containing protein</fullName>
    </recommendedName>
</protein>
<dbReference type="Gene3D" id="2.60.40.10">
    <property type="entry name" value="Immunoglobulins"/>
    <property type="match status" value="12"/>
</dbReference>
<dbReference type="OrthoDB" id="8612583at2"/>
<dbReference type="SUPFAM" id="SSF49265">
    <property type="entry name" value="Fibronectin type III"/>
    <property type="match status" value="2"/>
</dbReference>
<dbReference type="SMART" id="SM00060">
    <property type="entry name" value="FN3"/>
    <property type="match status" value="7"/>
</dbReference>
<dbReference type="CDD" id="cd00063">
    <property type="entry name" value="FN3"/>
    <property type="match status" value="1"/>
</dbReference>
<dbReference type="InterPro" id="IPR036116">
    <property type="entry name" value="FN3_sf"/>
</dbReference>
<gene>
    <name evidence="2" type="ORF">DV711_07010</name>
</gene>
<dbReference type="Proteomes" id="UP000253769">
    <property type="component" value="Unassembled WGS sequence"/>
</dbReference>
<evidence type="ECO:0000313" key="2">
    <source>
        <dbReference type="EMBL" id="RDE22352.1"/>
    </source>
</evidence>
<reference evidence="2 3" key="1">
    <citation type="submission" date="2018-07" db="EMBL/GenBank/DDBJ databases">
        <title>Motiliproteus coralliicola sp. nov., a bacterium isolated from Coral.</title>
        <authorList>
            <person name="Wang G."/>
        </authorList>
    </citation>
    <scope>NUCLEOTIDE SEQUENCE [LARGE SCALE GENOMIC DNA]</scope>
    <source>
        <strain evidence="2 3">C34</strain>
    </source>
</reference>
<dbReference type="InterPro" id="IPR003961">
    <property type="entry name" value="FN3_dom"/>
</dbReference>
<feature type="domain" description="Fibronectin type-III" evidence="1">
    <location>
        <begin position="368"/>
        <end position="474"/>
    </location>
</feature>
<name>A0A369WKW6_9GAMM</name>
<feature type="domain" description="Fibronectin type-III" evidence="1">
    <location>
        <begin position="873"/>
        <end position="973"/>
    </location>
</feature>
<evidence type="ECO:0000313" key="3">
    <source>
        <dbReference type="Proteomes" id="UP000253769"/>
    </source>
</evidence>
<dbReference type="EMBL" id="QQOH01000002">
    <property type="protein sequence ID" value="RDE22352.1"/>
    <property type="molecule type" value="Genomic_DNA"/>
</dbReference>
<accession>A0A369WKW6</accession>
<dbReference type="RefSeq" id="WP_114694978.1">
    <property type="nucleotide sequence ID" value="NZ_QQOH01000002.1"/>
</dbReference>
<proteinExistence type="predicted"/>